<comment type="subcellular location">
    <subcellularLocation>
        <location evidence="2">Membrane</location>
        <topology evidence="2">Multi-pass membrane protein</topology>
    </subcellularLocation>
</comment>
<reference evidence="10 11" key="1">
    <citation type="submission" date="2014-11" db="EMBL/GenBank/DDBJ databases">
        <title>Genome sequencing of Pantoea rodasii ND03.</title>
        <authorList>
            <person name="Muhamad Yunos N.Y."/>
            <person name="Chan K.-G."/>
        </authorList>
    </citation>
    <scope>NUCLEOTIDE SEQUENCE [LARGE SCALE GENOMIC DNA]</scope>
    <source>
        <strain evidence="10 11">ND03</strain>
    </source>
</reference>
<feature type="domain" description="Methylamine utilisation protein MauE" evidence="9">
    <location>
        <begin position="120"/>
        <end position="245"/>
    </location>
</feature>
<feature type="transmembrane region" description="Helical" evidence="8">
    <location>
        <begin position="160"/>
        <end position="182"/>
    </location>
</feature>
<evidence type="ECO:0000256" key="3">
    <source>
        <dbReference type="ARBA" id="ARBA00004856"/>
    </source>
</evidence>
<dbReference type="InterPro" id="IPR036249">
    <property type="entry name" value="Thioredoxin-like_sf"/>
</dbReference>
<dbReference type="AlphaFoldDB" id="A0A0B1R9B4"/>
<dbReference type="Proteomes" id="UP000030853">
    <property type="component" value="Unassembled WGS sequence"/>
</dbReference>
<name>A0A0B1R9B4_9GAMM</name>
<evidence type="ECO:0000256" key="5">
    <source>
        <dbReference type="ARBA" id="ARBA00022692"/>
    </source>
</evidence>
<dbReference type="RefSeq" id="WP_039328768.1">
    <property type="nucleotide sequence ID" value="NZ_JTJJ01000019.1"/>
</dbReference>
<dbReference type="EMBL" id="JTJJ01000019">
    <property type="protein sequence ID" value="KHJ69209.1"/>
    <property type="molecule type" value="Genomic_DNA"/>
</dbReference>
<feature type="transmembrane region" description="Helical" evidence="8">
    <location>
        <begin position="188"/>
        <end position="207"/>
    </location>
</feature>
<keyword evidence="7 8" id="KW-0472">Membrane</keyword>
<evidence type="ECO:0000256" key="2">
    <source>
        <dbReference type="ARBA" id="ARBA00004141"/>
    </source>
</evidence>
<organism evidence="10 11">
    <name type="scientific">Pantoea rodasii</name>
    <dbReference type="NCBI Taxonomy" id="1076549"/>
    <lineage>
        <taxon>Bacteria</taxon>
        <taxon>Pseudomonadati</taxon>
        <taxon>Pseudomonadota</taxon>
        <taxon>Gammaproteobacteria</taxon>
        <taxon>Enterobacterales</taxon>
        <taxon>Erwiniaceae</taxon>
        <taxon>Pantoea</taxon>
    </lineage>
</organism>
<evidence type="ECO:0000313" key="10">
    <source>
        <dbReference type="EMBL" id="KHJ69209.1"/>
    </source>
</evidence>
<evidence type="ECO:0000256" key="6">
    <source>
        <dbReference type="ARBA" id="ARBA00022989"/>
    </source>
</evidence>
<accession>A0A0B1R9B4</accession>
<dbReference type="GO" id="GO:0030416">
    <property type="term" value="P:methylamine metabolic process"/>
    <property type="evidence" value="ECO:0007669"/>
    <property type="project" value="InterPro"/>
</dbReference>
<dbReference type="Pfam" id="PF07291">
    <property type="entry name" value="MauE"/>
    <property type="match status" value="1"/>
</dbReference>
<feature type="transmembrane region" description="Helical" evidence="8">
    <location>
        <begin position="96"/>
        <end position="114"/>
    </location>
</feature>
<comment type="pathway">
    <text evidence="3">One-carbon metabolism; methylamine degradation.</text>
</comment>
<dbReference type="InterPro" id="IPR009908">
    <property type="entry name" value="Methylamine_util_MauE"/>
</dbReference>
<protein>
    <recommendedName>
        <fullName evidence="4">Methylamine utilization protein MauE</fullName>
    </recommendedName>
</protein>
<feature type="transmembrane region" description="Helical" evidence="8">
    <location>
        <begin position="120"/>
        <end position="140"/>
    </location>
</feature>
<evidence type="ECO:0000259" key="9">
    <source>
        <dbReference type="Pfam" id="PF07291"/>
    </source>
</evidence>
<comment type="caution">
    <text evidence="10">The sequence shown here is derived from an EMBL/GenBank/DDBJ whole genome shotgun (WGS) entry which is preliminary data.</text>
</comment>
<evidence type="ECO:0000256" key="8">
    <source>
        <dbReference type="SAM" id="Phobius"/>
    </source>
</evidence>
<keyword evidence="6 8" id="KW-1133">Transmembrane helix</keyword>
<evidence type="ECO:0000313" key="11">
    <source>
        <dbReference type="Proteomes" id="UP000030853"/>
    </source>
</evidence>
<proteinExistence type="predicted"/>
<gene>
    <name evidence="10" type="ORF">QU24_04575</name>
</gene>
<dbReference type="Gene3D" id="3.40.30.10">
    <property type="entry name" value="Glutaredoxin"/>
    <property type="match status" value="1"/>
</dbReference>
<dbReference type="GO" id="GO:0016020">
    <property type="term" value="C:membrane"/>
    <property type="evidence" value="ECO:0007669"/>
    <property type="project" value="UniProtKB-SubCell"/>
</dbReference>
<evidence type="ECO:0000256" key="4">
    <source>
        <dbReference type="ARBA" id="ARBA00019078"/>
    </source>
</evidence>
<sequence length="250" mass="28245">MRSGSEKKATLYRMVMKEHVCPFGMKSLWLLRHHGYEVDDQWLRTRQETDAFKQEHQVKTTPQTFINGARIGGYDQLRAHFGNPLPDPGETSYRPVIVVFVMAALMSVAVTLAVSGQQEVIRGVEWFITFSMAILALLKLRDVERFSTMFLGYDLLARRWVPYAYIYPFGEGLAALLMMAGILPWLSVPIALFIGTLGAFSVVKAVYIDKRELRCACMGGDSNVPLGFISLTENLMMVAMSVWTAVNTWF</sequence>
<comment type="function">
    <text evidence="1">May be specifically involved in the processing, transport, and/or maturation of the MADH beta-subunit.</text>
</comment>
<evidence type="ECO:0000256" key="1">
    <source>
        <dbReference type="ARBA" id="ARBA00003475"/>
    </source>
</evidence>
<dbReference type="SUPFAM" id="SSF52833">
    <property type="entry name" value="Thioredoxin-like"/>
    <property type="match status" value="1"/>
</dbReference>
<evidence type="ECO:0000256" key="7">
    <source>
        <dbReference type="ARBA" id="ARBA00023136"/>
    </source>
</evidence>
<keyword evidence="5 8" id="KW-0812">Transmembrane</keyword>
<dbReference type="PROSITE" id="PS51354">
    <property type="entry name" value="GLUTAREDOXIN_2"/>
    <property type="match status" value="1"/>
</dbReference>